<evidence type="ECO:0000259" key="11">
    <source>
        <dbReference type="Pfam" id="PF00294"/>
    </source>
</evidence>
<dbReference type="InterPro" id="IPR029056">
    <property type="entry name" value="Ribokinase-like"/>
</dbReference>
<comment type="caution">
    <text evidence="9">Lacks conserved residue(s) required for the propagation of feature annotation.</text>
</comment>
<keyword evidence="6 9" id="KW-0460">Magnesium</keyword>
<evidence type="ECO:0000256" key="5">
    <source>
        <dbReference type="ARBA" id="ARBA00022840"/>
    </source>
</evidence>
<feature type="binding site" evidence="9">
    <location>
        <begin position="48"/>
        <end position="52"/>
    </location>
    <ligand>
        <name>substrate</name>
    </ligand>
</feature>
<dbReference type="Proteomes" id="UP000268652">
    <property type="component" value="Unassembled WGS sequence"/>
</dbReference>
<comment type="caution">
    <text evidence="12">The sequence shown here is derived from an EMBL/GenBank/DDBJ whole genome shotgun (WGS) entry which is preliminary data.</text>
</comment>
<comment type="activity regulation">
    <text evidence="9">Activated by a monovalent cation that binds near, but not in, the active site. The most likely occupant of the site in vivo is potassium. Ion binding induces a conformational change that may alter substrate affinity.</text>
</comment>
<dbReference type="Gene3D" id="3.40.1190.20">
    <property type="match status" value="1"/>
</dbReference>
<dbReference type="SUPFAM" id="SSF53613">
    <property type="entry name" value="Ribokinase-like"/>
    <property type="match status" value="1"/>
</dbReference>
<feature type="binding site" evidence="9">
    <location>
        <position position="295"/>
    </location>
    <ligand>
        <name>K(+)</name>
        <dbReference type="ChEBI" id="CHEBI:29103"/>
    </ligand>
</feature>
<dbReference type="EC" id="2.7.1.15" evidence="9"/>
<dbReference type="GO" id="GO:0005524">
    <property type="term" value="F:ATP binding"/>
    <property type="evidence" value="ECO:0007669"/>
    <property type="project" value="UniProtKB-UniRule"/>
</dbReference>
<dbReference type="Pfam" id="PF00294">
    <property type="entry name" value="PfkB"/>
    <property type="match status" value="1"/>
</dbReference>
<organism evidence="12 15">
    <name type="scientific">Streptomyces radicis</name>
    <dbReference type="NCBI Taxonomy" id="1750517"/>
    <lineage>
        <taxon>Bacteria</taxon>
        <taxon>Bacillati</taxon>
        <taxon>Actinomycetota</taxon>
        <taxon>Actinomycetes</taxon>
        <taxon>Kitasatosporales</taxon>
        <taxon>Streptomycetaceae</taxon>
        <taxon>Streptomyces</taxon>
    </lineage>
</organism>
<dbReference type="AlphaFoldDB" id="A0A3A9WFJ8"/>
<keyword evidence="9" id="KW-0963">Cytoplasm</keyword>
<evidence type="ECO:0000256" key="7">
    <source>
        <dbReference type="ARBA" id="ARBA00022958"/>
    </source>
</evidence>
<reference evidence="14 15" key="1">
    <citation type="submission" date="2018-09" db="EMBL/GenBank/DDBJ databases">
        <title>Streptomyces sp. nov. DS1-2, an endophytic actinomycete isolated from roots of Dendrobium scabrilingue.</title>
        <authorList>
            <person name="Kuncharoen N."/>
            <person name="Kudo T."/>
            <person name="Ohkuma M."/>
            <person name="Yuki M."/>
            <person name="Tanasupawat S."/>
        </authorList>
    </citation>
    <scope>NUCLEOTIDE SEQUENCE [LARGE SCALE GENOMIC DNA]</scope>
    <source>
        <strain evidence="12 15">AZ1-7</strain>
        <strain evidence="13 14">DS1-2</strain>
    </source>
</reference>
<proteinExistence type="inferred from homology"/>
<evidence type="ECO:0000256" key="3">
    <source>
        <dbReference type="ARBA" id="ARBA00022741"/>
    </source>
</evidence>
<feature type="binding site" evidence="9">
    <location>
        <position position="298"/>
    </location>
    <ligand>
        <name>K(+)</name>
        <dbReference type="ChEBI" id="CHEBI:29103"/>
    </ligand>
</feature>
<sequence>MSGGRPEGGGRALVVVGSINRDLTLRVPHRPDGGETVLGTEATFAPGGKGANQAMAAARAGARVRFVGSAGPDGTSFVRALGDGGVDVSAVEITGSTTGLAVVLVTTDGQNSIVVAPGANELLTAEQAERVVAAEEAAAEERHGGAPVVLLQCEIPIGAVVDGVRTAAARGARVVLNLAPYTPLPDDVLAVCDPLVVNESEAGQALGRRVATGADAADAALDLARRARSAVVTRGAGGAVVARAGDVTVIPGLTVPVVDTTGAGDAFVGTLAARLAADDDLVAAVRAGNAAGARAVGHRGAQPPNARTSPLPEEL</sequence>
<evidence type="ECO:0000256" key="4">
    <source>
        <dbReference type="ARBA" id="ARBA00022777"/>
    </source>
</evidence>
<accession>A0A3A9WFJ8</accession>
<keyword evidence="7 9" id="KW-0630">Potassium</keyword>
<evidence type="ECO:0000256" key="10">
    <source>
        <dbReference type="SAM" id="MobiDB-lite"/>
    </source>
</evidence>
<comment type="function">
    <text evidence="9">Catalyzes the phosphorylation of ribose at O-5 in a reaction requiring ATP and magnesium. The resulting D-ribose-5-phosphate can then be used either for sythesis of nucleotides, histidine, and tryptophan, or as a component of the pentose phosphate pathway.</text>
</comment>
<dbReference type="InterPro" id="IPR002139">
    <property type="entry name" value="Ribo/fructo_kinase"/>
</dbReference>
<evidence type="ECO:0000313" key="15">
    <source>
        <dbReference type="Proteomes" id="UP000275024"/>
    </source>
</evidence>
<feature type="binding site" evidence="9">
    <location>
        <position position="261"/>
    </location>
    <ligand>
        <name>K(+)</name>
        <dbReference type="ChEBI" id="CHEBI:29103"/>
    </ligand>
</feature>
<comment type="catalytic activity">
    <reaction evidence="9">
        <text>D-ribose + ATP = D-ribose 5-phosphate + ADP + H(+)</text>
        <dbReference type="Rhea" id="RHEA:13697"/>
        <dbReference type="ChEBI" id="CHEBI:15378"/>
        <dbReference type="ChEBI" id="CHEBI:30616"/>
        <dbReference type="ChEBI" id="CHEBI:47013"/>
        <dbReference type="ChEBI" id="CHEBI:78346"/>
        <dbReference type="ChEBI" id="CHEBI:456216"/>
        <dbReference type="EC" id="2.7.1.15"/>
    </reaction>
</comment>
<keyword evidence="2 9" id="KW-0479">Metal-binding</keyword>
<dbReference type="RefSeq" id="WP_120698253.1">
    <property type="nucleotide sequence ID" value="NZ_RBDX01000012.1"/>
</dbReference>
<dbReference type="GO" id="GO:0046872">
    <property type="term" value="F:metal ion binding"/>
    <property type="evidence" value="ECO:0007669"/>
    <property type="project" value="UniProtKB-KW"/>
</dbReference>
<evidence type="ECO:0000256" key="6">
    <source>
        <dbReference type="ARBA" id="ARBA00022842"/>
    </source>
</evidence>
<dbReference type="UniPathway" id="UPA00916">
    <property type="reaction ID" value="UER00889"/>
</dbReference>
<comment type="subcellular location">
    <subcellularLocation>
        <location evidence="9">Cytoplasm</location>
    </subcellularLocation>
</comment>
<keyword evidence="3 9" id="KW-0547">Nucleotide-binding</keyword>
<evidence type="ECO:0000313" key="13">
    <source>
        <dbReference type="EMBL" id="RKN20529.1"/>
    </source>
</evidence>
<comment type="similarity">
    <text evidence="9">Belongs to the carbohydrate kinase PfkB family. Ribokinase subfamily.</text>
</comment>
<keyword evidence="1 9" id="KW-0808">Transferase</keyword>
<feature type="binding site" evidence="9">
    <location>
        <position position="154"/>
    </location>
    <ligand>
        <name>substrate</name>
    </ligand>
</feature>
<dbReference type="HAMAP" id="MF_01987">
    <property type="entry name" value="Ribokinase"/>
    <property type="match status" value="1"/>
</dbReference>
<evidence type="ECO:0000313" key="14">
    <source>
        <dbReference type="Proteomes" id="UP000268652"/>
    </source>
</evidence>
<dbReference type="OrthoDB" id="9775849at2"/>
<feature type="region of interest" description="Disordered" evidence="10">
    <location>
        <begin position="293"/>
        <end position="315"/>
    </location>
</feature>
<feature type="binding site" evidence="9">
    <location>
        <begin position="264"/>
        <end position="265"/>
    </location>
    <ligand>
        <name>ATP</name>
        <dbReference type="ChEBI" id="CHEBI:30616"/>
    </ligand>
</feature>
<feature type="binding site" evidence="9">
    <location>
        <position position="198"/>
    </location>
    <ligand>
        <name>ATP</name>
        <dbReference type="ChEBI" id="CHEBI:30616"/>
    </ligand>
</feature>
<keyword evidence="14" id="KW-1185">Reference proteome</keyword>
<evidence type="ECO:0000256" key="9">
    <source>
        <dbReference type="HAMAP-Rule" id="MF_01987"/>
    </source>
</evidence>
<dbReference type="GO" id="GO:0004747">
    <property type="term" value="F:ribokinase activity"/>
    <property type="evidence" value="ECO:0007669"/>
    <property type="project" value="UniProtKB-UniRule"/>
</dbReference>
<dbReference type="PRINTS" id="PR00990">
    <property type="entry name" value="RIBOKINASE"/>
</dbReference>
<name>A0A3A9WFJ8_9ACTN</name>
<evidence type="ECO:0000256" key="2">
    <source>
        <dbReference type="ARBA" id="ARBA00022723"/>
    </source>
</evidence>
<dbReference type="GO" id="GO:0005829">
    <property type="term" value="C:cytosol"/>
    <property type="evidence" value="ECO:0007669"/>
    <property type="project" value="TreeGrafter"/>
</dbReference>
<dbReference type="InterPro" id="IPR011877">
    <property type="entry name" value="Ribokinase"/>
</dbReference>
<gene>
    <name evidence="9" type="primary">rbsK</name>
    <name evidence="13" type="ORF">D7318_18670</name>
    <name evidence="12" type="ORF">D7319_16810</name>
</gene>
<keyword evidence="4 9" id="KW-0418">Kinase</keyword>
<feature type="binding site" evidence="9">
    <location>
        <position position="265"/>
    </location>
    <ligand>
        <name>substrate</name>
    </ligand>
</feature>
<feature type="binding site" evidence="9">
    <location>
        <position position="289"/>
    </location>
    <ligand>
        <name>ATP</name>
        <dbReference type="ChEBI" id="CHEBI:30616"/>
    </ligand>
</feature>
<dbReference type="GO" id="GO:0019303">
    <property type="term" value="P:D-ribose catabolic process"/>
    <property type="evidence" value="ECO:0007669"/>
    <property type="project" value="UniProtKB-UniRule"/>
</dbReference>
<feature type="domain" description="Carbohydrate kinase PfkB" evidence="11">
    <location>
        <begin position="13"/>
        <end position="304"/>
    </location>
</feature>
<dbReference type="InterPro" id="IPR011611">
    <property type="entry name" value="PfkB_dom"/>
</dbReference>
<comment type="cofactor">
    <cofactor evidence="9">
        <name>Mg(2+)</name>
        <dbReference type="ChEBI" id="CHEBI:18420"/>
    </cofactor>
    <text evidence="9">Requires a divalent cation, most likely magnesium in vivo, as an electrophilic catalyst to aid phosphoryl group transfer. It is the chelate of the metal and the nucleotide that is the actual substrate.</text>
</comment>
<feature type="binding site" evidence="9">
    <location>
        <position position="300"/>
    </location>
    <ligand>
        <name>K(+)</name>
        <dbReference type="ChEBI" id="CHEBI:29103"/>
    </ligand>
</feature>
<feature type="binding site" evidence="9">
    <location>
        <position position="259"/>
    </location>
    <ligand>
        <name>K(+)</name>
        <dbReference type="ChEBI" id="CHEBI:29103"/>
    </ligand>
</feature>
<feature type="binding site" evidence="9">
    <location>
        <begin position="233"/>
        <end position="238"/>
    </location>
    <ligand>
        <name>ATP</name>
        <dbReference type="ChEBI" id="CHEBI:30616"/>
    </ligand>
</feature>
<keyword evidence="8 9" id="KW-0119">Carbohydrate metabolism</keyword>
<protein>
    <recommendedName>
        <fullName evidence="9">Ribokinase</fullName>
        <shortName evidence="9">RK</shortName>
        <ecNumber evidence="9">2.7.1.15</ecNumber>
    </recommendedName>
</protein>
<evidence type="ECO:0000313" key="12">
    <source>
        <dbReference type="EMBL" id="RKN08174.1"/>
    </source>
</evidence>
<dbReference type="PANTHER" id="PTHR10584:SF166">
    <property type="entry name" value="RIBOKINASE"/>
    <property type="match status" value="1"/>
</dbReference>
<feature type="binding site" evidence="9">
    <location>
        <begin position="20"/>
        <end position="22"/>
    </location>
    <ligand>
        <name>substrate</name>
    </ligand>
</feature>
<dbReference type="PANTHER" id="PTHR10584">
    <property type="entry name" value="SUGAR KINASE"/>
    <property type="match status" value="1"/>
</dbReference>
<evidence type="ECO:0000256" key="1">
    <source>
        <dbReference type="ARBA" id="ARBA00022679"/>
    </source>
</evidence>
<feature type="active site" description="Proton acceptor" evidence="9">
    <location>
        <position position="265"/>
    </location>
</feature>
<comment type="subunit">
    <text evidence="9">Homodimer.</text>
</comment>
<keyword evidence="5 9" id="KW-0067">ATP-binding</keyword>
<dbReference type="Proteomes" id="UP000275024">
    <property type="component" value="Unassembled WGS sequence"/>
</dbReference>
<dbReference type="EMBL" id="RBDX01000012">
    <property type="protein sequence ID" value="RKN08174.1"/>
    <property type="molecule type" value="Genomic_DNA"/>
</dbReference>
<comment type="pathway">
    <text evidence="9">Carbohydrate metabolism; D-ribose degradation; D-ribose 5-phosphate from beta-D-ribopyranose: step 2/2.</text>
</comment>
<dbReference type="EMBL" id="RBDY01000013">
    <property type="protein sequence ID" value="RKN20529.1"/>
    <property type="molecule type" value="Genomic_DNA"/>
</dbReference>
<evidence type="ECO:0000256" key="8">
    <source>
        <dbReference type="ARBA" id="ARBA00023277"/>
    </source>
</evidence>